<proteinExistence type="predicted"/>
<dbReference type="InterPro" id="IPR050129">
    <property type="entry name" value="Zn_alcohol_dh"/>
</dbReference>
<dbReference type="InterPro" id="IPR013149">
    <property type="entry name" value="ADH-like_C"/>
</dbReference>
<dbReference type="InterPro" id="IPR013154">
    <property type="entry name" value="ADH-like_N"/>
</dbReference>
<name>A0ABS2RKC9_9ACTN</name>
<dbReference type="InterPro" id="IPR036291">
    <property type="entry name" value="NAD(P)-bd_dom_sf"/>
</dbReference>
<evidence type="ECO:0000256" key="3">
    <source>
        <dbReference type="ARBA" id="ARBA00022833"/>
    </source>
</evidence>
<evidence type="ECO:0000313" key="7">
    <source>
        <dbReference type="Proteomes" id="UP000704762"/>
    </source>
</evidence>
<evidence type="ECO:0000259" key="5">
    <source>
        <dbReference type="SMART" id="SM00829"/>
    </source>
</evidence>
<evidence type="ECO:0000256" key="2">
    <source>
        <dbReference type="ARBA" id="ARBA00022723"/>
    </source>
</evidence>
<dbReference type="PANTHER" id="PTHR43401:SF2">
    <property type="entry name" value="L-THREONINE 3-DEHYDROGENASE"/>
    <property type="match status" value="1"/>
</dbReference>
<dbReference type="Proteomes" id="UP000704762">
    <property type="component" value="Unassembled WGS sequence"/>
</dbReference>
<dbReference type="EMBL" id="JAFBCF010000001">
    <property type="protein sequence ID" value="MBM7799469.1"/>
    <property type="molecule type" value="Genomic_DNA"/>
</dbReference>
<keyword evidence="2" id="KW-0479">Metal-binding</keyword>
<comment type="caution">
    <text evidence="6">The sequence shown here is derived from an EMBL/GenBank/DDBJ whole genome shotgun (WGS) entry which is preliminary data.</text>
</comment>
<keyword evidence="3" id="KW-0862">Zinc</keyword>
<keyword evidence="4" id="KW-0560">Oxidoreductase</keyword>
<dbReference type="Pfam" id="PF08240">
    <property type="entry name" value="ADH_N"/>
    <property type="match status" value="1"/>
</dbReference>
<dbReference type="RefSeq" id="WP_204918255.1">
    <property type="nucleotide sequence ID" value="NZ_BAAAQP010000003.1"/>
</dbReference>
<evidence type="ECO:0000256" key="4">
    <source>
        <dbReference type="ARBA" id="ARBA00023002"/>
    </source>
</evidence>
<evidence type="ECO:0000313" key="6">
    <source>
        <dbReference type="EMBL" id="MBM7799469.1"/>
    </source>
</evidence>
<dbReference type="Gene3D" id="3.90.180.10">
    <property type="entry name" value="Medium-chain alcohol dehydrogenases, catalytic domain"/>
    <property type="match status" value="1"/>
</dbReference>
<accession>A0ABS2RKC9</accession>
<organism evidence="6 7">
    <name type="scientific">Microlunatus panaciterrae</name>
    <dbReference type="NCBI Taxonomy" id="400768"/>
    <lineage>
        <taxon>Bacteria</taxon>
        <taxon>Bacillati</taxon>
        <taxon>Actinomycetota</taxon>
        <taxon>Actinomycetes</taxon>
        <taxon>Propionibacteriales</taxon>
        <taxon>Propionibacteriaceae</taxon>
        <taxon>Microlunatus</taxon>
    </lineage>
</organism>
<dbReference type="InterPro" id="IPR020843">
    <property type="entry name" value="ER"/>
</dbReference>
<reference evidence="6 7" key="1">
    <citation type="submission" date="2021-01" db="EMBL/GenBank/DDBJ databases">
        <title>Sequencing the genomes of 1000 actinobacteria strains.</title>
        <authorList>
            <person name="Klenk H.-P."/>
        </authorList>
    </citation>
    <scope>NUCLEOTIDE SEQUENCE [LARGE SCALE GENOMIC DNA]</scope>
    <source>
        <strain evidence="6 7">DSM 18662</strain>
    </source>
</reference>
<dbReference type="PANTHER" id="PTHR43401">
    <property type="entry name" value="L-THREONINE 3-DEHYDROGENASE"/>
    <property type="match status" value="1"/>
</dbReference>
<dbReference type="Pfam" id="PF00107">
    <property type="entry name" value="ADH_zinc_N"/>
    <property type="match status" value="1"/>
</dbReference>
<sequence>MKAAAITGPGTIVIRDQEAPQARGGRDLVVVKILVSPLCTEFKSRRAGHLSDELGHEAAGVVVDAASSQLVSEGDRVVVMPQFACGRCWLCLRGEHIHCPNQRDPLAESGSSHGRGTIAQYVIKPDWLLIKVPDDISLEHASMACCGFGPTFTAHQRLGTSALDSAAVSGCGPVGLGAVIQGVTRGAEVIALETQSYRSALAAKLGASHVFDPRESGVPEQIASLTQGRGASVGIETSGAPTAARLLADAIRTRGRMAIVAWTPEVVLPAIVPAGLEVHGCWHWNHQHFLQDMWTMIRKSGPAIDLMITHRMSLDDVARAMDLQDRGECGKIVLYPFGSEAVDAA</sequence>
<dbReference type="InterPro" id="IPR011032">
    <property type="entry name" value="GroES-like_sf"/>
</dbReference>
<gene>
    <name evidence="6" type="ORF">JOE57_002390</name>
</gene>
<feature type="domain" description="Enoyl reductase (ER)" evidence="5">
    <location>
        <begin position="8"/>
        <end position="334"/>
    </location>
</feature>
<dbReference type="SUPFAM" id="SSF51735">
    <property type="entry name" value="NAD(P)-binding Rossmann-fold domains"/>
    <property type="match status" value="1"/>
</dbReference>
<comment type="cofactor">
    <cofactor evidence="1">
        <name>Zn(2+)</name>
        <dbReference type="ChEBI" id="CHEBI:29105"/>
    </cofactor>
</comment>
<keyword evidence="7" id="KW-1185">Reference proteome</keyword>
<dbReference type="SMART" id="SM00829">
    <property type="entry name" value="PKS_ER"/>
    <property type="match status" value="1"/>
</dbReference>
<evidence type="ECO:0000256" key="1">
    <source>
        <dbReference type="ARBA" id="ARBA00001947"/>
    </source>
</evidence>
<dbReference type="SUPFAM" id="SSF50129">
    <property type="entry name" value="GroES-like"/>
    <property type="match status" value="1"/>
</dbReference>
<protein>
    <submittedName>
        <fullName evidence="6">Threonine dehydrogenase-like Zn-dependent dehydrogenase</fullName>
    </submittedName>
</protein>